<feature type="compositionally biased region" description="Low complexity" evidence="1">
    <location>
        <begin position="233"/>
        <end position="248"/>
    </location>
</feature>
<feature type="region of interest" description="Disordered" evidence="1">
    <location>
        <begin position="230"/>
        <end position="265"/>
    </location>
</feature>
<accession>A0A6J4RZP2</accession>
<name>A0A6J4RZP2_9ACTN</name>
<feature type="non-terminal residue" evidence="2">
    <location>
        <position position="1"/>
    </location>
</feature>
<reference evidence="2" key="1">
    <citation type="submission" date="2020-02" db="EMBL/GenBank/DDBJ databases">
        <authorList>
            <person name="Meier V. D."/>
        </authorList>
    </citation>
    <scope>NUCLEOTIDE SEQUENCE</scope>
    <source>
        <strain evidence="2">AVDCRST_MAG05</strain>
    </source>
</reference>
<feature type="region of interest" description="Disordered" evidence="1">
    <location>
        <begin position="116"/>
        <end position="163"/>
    </location>
</feature>
<organism evidence="2">
    <name type="scientific">uncultured Rubrobacteraceae bacterium</name>
    <dbReference type="NCBI Taxonomy" id="349277"/>
    <lineage>
        <taxon>Bacteria</taxon>
        <taxon>Bacillati</taxon>
        <taxon>Actinomycetota</taxon>
        <taxon>Rubrobacteria</taxon>
        <taxon>Rubrobacterales</taxon>
        <taxon>Rubrobacteraceae</taxon>
        <taxon>environmental samples</taxon>
    </lineage>
</organism>
<feature type="region of interest" description="Disordered" evidence="1">
    <location>
        <begin position="1"/>
        <end position="102"/>
    </location>
</feature>
<feature type="compositionally biased region" description="Basic residues" evidence="1">
    <location>
        <begin position="92"/>
        <end position="102"/>
    </location>
</feature>
<sequence length="265" mass="27106">DGRAVPAGPPDTRRAGGVRRRPRLLLRPRAGAPGGHPGSGRTLRGRLLSAVDRGPEPEGRGGGDRDGYGPGPGACGSGGGEPRRRGPTGPRAARRRERLRAAVRARYVRPRLLGGALPRARRGRRGRGGGAAGALVGRASRRAGRDGGLRGHGPGAPVGRRRVGRGACPSGLGQGAIRHRFAGAARRPAREGSVRCAVAGIRAAAHPAPGQGRPGRGGAGFVVRPALRERGAPARTARSPAGARPARGVHAAGRPVRRGACPWRL</sequence>
<evidence type="ECO:0000313" key="2">
    <source>
        <dbReference type="EMBL" id="CAA9485288.1"/>
    </source>
</evidence>
<dbReference type="AlphaFoldDB" id="A0A6J4RZP2"/>
<evidence type="ECO:0000256" key="1">
    <source>
        <dbReference type="SAM" id="MobiDB-lite"/>
    </source>
</evidence>
<protein>
    <submittedName>
        <fullName evidence="2">Uncharacterized protein</fullName>
    </submittedName>
</protein>
<proteinExistence type="predicted"/>
<feature type="non-terminal residue" evidence="2">
    <location>
        <position position="265"/>
    </location>
</feature>
<gene>
    <name evidence="2" type="ORF">AVDCRST_MAG05-1544</name>
</gene>
<feature type="compositionally biased region" description="Basic and acidic residues" evidence="1">
    <location>
        <begin position="53"/>
        <end position="67"/>
    </location>
</feature>
<dbReference type="EMBL" id="CADCVM010000172">
    <property type="protein sequence ID" value="CAA9485288.1"/>
    <property type="molecule type" value="Genomic_DNA"/>
</dbReference>
<feature type="compositionally biased region" description="Basic residues" evidence="1">
    <location>
        <begin position="16"/>
        <end position="26"/>
    </location>
</feature>
<feature type="compositionally biased region" description="Gly residues" evidence="1">
    <location>
        <begin position="68"/>
        <end position="80"/>
    </location>
</feature>